<accession>A0A7R6VY60</accession>
<gene>
    <name evidence="2" type="ORF">CRDco_0060</name>
</gene>
<evidence type="ECO:0000313" key="3">
    <source>
        <dbReference type="Proteomes" id="UP000595596"/>
    </source>
</evidence>
<name>A0A7R6VY60_CARRU</name>
<dbReference type="RefSeq" id="WP_201329512.1">
    <property type="nucleotide sequence ID" value="NZ_AP023214.1"/>
</dbReference>
<reference evidence="2 3" key="1">
    <citation type="journal article" date="2020" name="Genome Biol. Evol.">
        <title>Comparative Genomics Underlines Multiple Roles of Profftella, an Obligate Symbiont of Psyllids: Providing Toxins, Vitamins, and Carotenoids.</title>
        <authorList>
            <person name="Nakabachi A."/>
            <person name="Piel J."/>
            <person name="Malenovsky I."/>
            <person name="Hirose Y."/>
        </authorList>
    </citation>
    <scope>NUCLEOTIDE SEQUENCE [LARGE SCALE GENOMIC DNA]</scope>
    <source>
        <strain evidence="2 3">Dco</strain>
    </source>
</reference>
<organism evidence="2 3">
    <name type="scientific">Candidatus Carsonella ruddii</name>
    <name type="common">Diaphorina cf. continua</name>
    <dbReference type="NCBI Taxonomy" id="2661587"/>
    <lineage>
        <taxon>Bacteria</taxon>
        <taxon>Pseudomonadati</taxon>
        <taxon>Pseudomonadota</taxon>
        <taxon>Gammaproteobacteria</taxon>
        <taxon>Oceanospirillales</taxon>
        <taxon>Halomonadaceae</taxon>
        <taxon>Zymobacter group</taxon>
        <taxon>Candidatus Carsonella</taxon>
    </lineage>
</organism>
<dbReference type="KEGG" id="crr:CRDco_0060"/>
<keyword evidence="3" id="KW-1185">Reference proteome</keyword>
<proteinExistence type="predicted"/>
<protein>
    <submittedName>
        <fullName evidence="2">Uncharacterized protein</fullName>
    </submittedName>
</protein>
<evidence type="ECO:0000256" key="1">
    <source>
        <dbReference type="SAM" id="Phobius"/>
    </source>
</evidence>
<dbReference type="EMBL" id="AP023214">
    <property type="protein sequence ID" value="BCG49223.1"/>
    <property type="molecule type" value="Genomic_DNA"/>
</dbReference>
<keyword evidence="1" id="KW-1133">Transmembrane helix</keyword>
<keyword evidence="1" id="KW-0472">Membrane</keyword>
<sequence length="60" mass="7359">MIKFFTKKIISIINKRIFFLIFVTILLYYFKKKKNIGKGIMKRISWKARIGNFILKILYR</sequence>
<keyword evidence="1" id="KW-0812">Transmembrane</keyword>
<dbReference type="Proteomes" id="UP000595596">
    <property type="component" value="Chromosome"/>
</dbReference>
<feature type="transmembrane region" description="Helical" evidence="1">
    <location>
        <begin position="12"/>
        <end position="30"/>
    </location>
</feature>
<dbReference type="AlphaFoldDB" id="A0A7R6VY60"/>
<evidence type="ECO:0000313" key="2">
    <source>
        <dbReference type="EMBL" id="BCG49223.1"/>
    </source>
</evidence>